<sequence length="89" mass="9357">AIESVSRTAFGLTVSSSLSQSYLLCVDAFGHGPGGDNVVHDTLTEALRNLVELQEVPDVVEHLMVAVCVGIHLLEDGCHISKDGGIKKG</sequence>
<reference evidence="1 2" key="1">
    <citation type="submission" date="2021-06" db="EMBL/GenBank/DDBJ databases">
        <authorList>
            <person name="Palmer J.M."/>
        </authorList>
    </citation>
    <scope>NUCLEOTIDE SEQUENCE [LARGE SCALE GENOMIC DNA]</scope>
    <source>
        <strain evidence="1 2">XC_2019</strain>
        <tissue evidence="1">Muscle</tissue>
    </source>
</reference>
<name>A0ABV0RIY9_9TELE</name>
<dbReference type="Proteomes" id="UP001434883">
    <property type="component" value="Unassembled WGS sequence"/>
</dbReference>
<gene>
    <name evidence="1" type="ORF">XENOCAPTIV_016203</name>
</gene>
<evidence type="ECO:0000313" key="1">
    <source>
        <dbReference type="EMBL" id="MEQ2207642.1"/>
    </source>
</evidence>
<feature type="non-terminal residue" evidence="1">
    <location>
        <position position="1"/>
    </location>
</feature>
<proteinExistence type="predicted"/>
<evidence type="ECO:0000313" key="2">
    <source>
        <dbReference type="Proteomes" id="UP001434883"/>
    </source>
</evidence>
<protein>
    <submittedName>
        <fullName evidence="1">Uncharacterized protein</fullName>
    </submittedName>
</protein>
<accession>A0ABV0RIY9</accession>
<comment type="caution">
    <text evidence="1">The sequence shown here is derived from an EMBL/GenBank/DDBJ whole genome shotgun (WGS) entry which is preliminary data.</text>
</comment>
<organism evidence="1 2">
    <name type="scientific">Xenoophorus captivus</name>
    <dbReference type="NCBI Taxonomy" id="1517983"/>
    <lineage>
        <taxon>Eukaryota</taxon>
        <taxon>Metazoa</taxon>
        <taxon>Chordata</taxon>
        <taxon>Craniata</taxon>
        <taxon>Vertebrata</taxon>
        <taxon>Euteleostomi</taxon>
        <taxon>Actinopterygii</taxon>
        <taxon>Neopterygii</taxon>
        <taxon>Teleostei</taxon>
        <taxon>Neoteleostei</taxon>
        <taxon>Acanthomorphata</taxon>
        <taxon>Ovalentaria</taxon>
        <taxon>Atherinomorphae</taxon>
        <taxon>Cyprinodontiformes</taxon>
        <taxon>Goodeidae</taxon>
        <taxon>Xenoophorus</taxon>
    </lineage>
</organism>
<dbReference type="EMBL" id="JAHRIN010045370">
    <property type="protein sequence ID" value="MEQ2207642.1"/>
    <property type="molecule type" value="Genomic_DNA"/>
</dbReference>
<keyword evidence="2" id="KW-1185">Reference proteome</keyword>